<reference evidence="4" key="1">
    <citation type="submission" date="2016-10" db="EMBL/GenBank/DDBJ databases">
        <authorList>
            <person name="Varghese N."/>
            <person name="Submissions S."/>
        </authorList>
    </citation>
    <scope>NUCLEOTIDE SEQUENCE [LARGE SCALE GENOMIC DNA]</scope>
    <source>
        <strain evidence="4">CGMCC 4.3530</strain>
    </source>
</reference>
<dbReference type="GO" id="GO:0003677">
    <property type="term" value="F:DNA binding"/>
    <property type="evidence" value="ECO:0007669"/>
    <property type="project" value="UniProtKB-KW"/>
</dbReference>
<dbReference type="Proteomes" id="UP000199529">
    <property type="component" value="Unassembled WGS sequence"/>
</dbReference>
<dbReference type="OrthoDB" id="5118533at2"/>
<proteinExistence type="predicted"/>
<evidence type="ECO:0000256" key="2">
    <source>
        <dbReference type="SAM" id="MobiDB-lite"/>
    </source>
</evidence>
<protein>
    <submittedName>
        <fullName evidence="3">Conserved DNA-binding protein YbaB</fullName>
    </submittedName>
</protein>
<dbReference type="InterPro" id="IPR004401">
    <property type="entry name" value="YbaB/EbfC"/>
</dbReference>
<dbReference type="SUPFAM" id="SSF82607">
    <property type="entry name" value="YbaB-like"/>
    <property type="match status" value="1"/>
</dbReference>
<dbReference type="STRING" id="418495.SAMN05216215_102452"/>
<dbReference type="EMBL" id="FNOK01000024">
    <property type="protein sequence ID" value="SDY32285.1"/>
    <property type="molecule type" value="Genomic_DNA"/>
</dbReference>
<evidence type="ECO:0000256" key="1">
    <source>
        <dbReference type="SAM" id="Coils"/>
    </source>
</evidence>
<organism evidence="3 4">
    <name type="scientific">Saccharopolyspora shandongensis</name>
    <dbReference type="NCBI Taxonomy" id="418495"/>
    <lineage>
        <taxon>Bacteria</taxon>
        <taxon>Bacillati</taxon>
        <taxon>Actinomycetota</taxon>
        <taxon>Actinomycetes</taxon>
        <taxon>Pseudonocardiales</taxon>
        <taxon>Pseudonocardiaceae</taxon>
        <taxon>Saccharopolyspora</taxon>
    </lineage>
</organism>
<keyword evidence="4" id="KW-1185">Reference proteome</keyword>
<keyword evidence="3" id="KW-0238">DNA-binding</keyword>
<dbReference type="Pfam" id="PF02575">
    <property type="entry name" value="YbaB_DNA_bd"/>
    <property type="match status" value="1"/>
</dbReference>
<dbReference type="Gene3D" id="3.30.1310.10">
    <property type="entry name" value="Nucleoid-associated protein YbaB-like domain"/>
    <property type="match status" value="1"/>
</dbReference>
<keyword evidence="1" id="KW-0175">Coiled coil</keyword>
<dbReference type="RefSeq" id="WP_093269156.1">
    <property type="nucleotide sequence ID" value="NZ_FNOK01000024.1"/>
</dbReference>
<dbReference type="InterPro" id="IPR036894">
    <property type="entry name" value="YbaB-like_sf"/>
</dbReference>
<feature type="coiled-coil region" evidence="1">
    <location>
        <begin position="12"/>
        <end position="39"/>
    </location>
</feature>
<sequence>MSSDAPRSPLDMSSALQALEEQQAKLAEFQRKLAETTTRVESPNRMVAVVLDGQAELREIKFLNTDYRTMAPAELGGILLRTIQQGRAKAAEKVQELMPAEAFGDVDLHGLASGEADLGEMLGQIMRPALEDPLGGFPGQRRTQGEADDGWDRGRTG</sequence>
<evidence type="ECO:0000313" key="3">
    <source>
        <dbReference type="EMBL" id="SDY32285.1"/>
    </source>
</evidence>
<feature type="region of interest" description="Disordered" evidence="2">
    <location>
        <begin position="129"/>
        <end position="157"/>
    </location>
</feature>
<accession>A0A1H3IY83</accession>
<name>A0A1H3IY83_9PSEU</name>
<evidence type="ECO:0000313" key="4">
    <source>
        <dbReference type="Proteomes" id="UP000199529"/>
    </source>
</evidence>
<gene>
    <name evidence="3" type="ORF">SAMN05216215_102452</name>
</gene>
<dbReference type="AlphaFoldDB" id="A0A1H3IY83"/>